<dbReference type="RefSeq" id="XP_022105019.1">
    <property type="nucleotide sequence ID" value="XM_022249327.1"/>
</dbReference>
<dbReference type="InterPro" id="IPR003599">
    <property type="entry name" value="Ig_sub"/>
</dbReference>
<evidence type="ECO:0000259" key="17">
    <source>
        <dbReference type="PROSITE" id="PS50853"/>
    </source>
</evidence>
<feature type="domain" description="Ig-like" evidence="16">
    <location>
        <begin position="46"/>
        <end position="130"/>
    </location>
</feature>
<evidence type="ECO:0000256" key="11">
    <source>
        <dbReference type="ARBA" id="ARBA00023180"/>
    </source>
</evidence>
<feature type="compositionally biased region" description="Polar residues" evidence="13">
    <location>
        <begin position="1265"/>
        <end position="1274"/>
    </location>
</feature>
<feature type="domain" description="Fibronectin type-III" evidence="17">
    <location>
        <begin position="736"/>
        <end position="835"/>
    </location>
</feature>
<dbReference type="InterPro" id="IPR013783">
    <property type="entry name" value="Ig-like_fold"/>
</dbReference>
<feature type="domain" description="Ig-like" evidence="16">
    <location>
        <begin position="334"/>
        <end position="425"/>
    </location>
</feature>
<evidence type="ECO:0000256" key="4">
    <source>
        <dbReference type="ARBA" id="ARBA00022692"/>
    </source>
</evidence>
<evidence type="ECO:0000313" key="19">
    <source>
        <dbReference type="RefSeq" id="XP_022105019.1"/>
    </source>
</evidence>
<dbReference type="CDD" id="cd00096">
    <property type="entry name" value="Ig"/>
    <property type="match status" value="2"/>
</dbReference>
<feature type="domain" description="Ig-like" evidence="16">
    <location>
        <begin position="530"/>
        <end position="627"/>
    </location>
</feature>
<dbReference type="Pfam" id="PF00041">
    <property type="entry name" value="fn3"/>
    <property type="match status" value="3"/>
</dbReference>
<dbReference type="RefSeq" id="XP_022105022.1">
    <property type="nucleotide sequence ID" value="XM_022249330.1"/>
</dbReference>
<evidence type="ECO:0000313" key="18">
    <source>
        <dbReference type="Proteomes" id="UP000694845"/>
    </source>
</evidence>
<evidence type="ECO:0000256" key="7">
    <source>
        <dbReference type="ARBA" id="ARBA00022889"/>
    </source>
</evidence>
<evidence type="ECO:0000256" key="10">
    <source>
        <dbReference type="ARBA" id="ARBA00023157"/>
    </source>
</evidence>
<dbReference type="InterPro" id="IPR013106">
    <property type="entry name" value="Ig_V-set"/>
</dbReference>
<keyword evidence="4 14" id="KW-0812">Transmembrane</keyword>
<dbReference type="Pfam" id="PF13927">
    <property type="entry name" value="Ig_3"/>
    <property type="match status" value="5"/>
</dbReference>
<dbReference type="FunFam" id="2.60.40.10:FF:000032">
    <property type="entry name" value="palladin isoform X1"/>
    <property type="match status" value="1"/>
</dbReference>
<protein>
    <submittedName>
        <fullName evidence="19 20">Neuronal cell adhesion molecule-like isoform X1</fullName>
    </submittedName>
</protein>
<dbReference type="Gene3D" id="2.60.40.10">
    <property type="entry name" value="Immunoglobulins"/>
    <property type="match status" value="11"/>
</dbReference>
<feature type="compositionally biased region" description="Polar residues" evidence="13">
    <location>
        <begin position="1214"/>
        <end position="1228"/>
    </location>
</feature>
<dbReference type="InterPro" id="IPR036116">
    <property type="entry name" value="FN3_sf"/>
</dbReference>
<evidence type="ECO:0000256" key="6">
    <source>
        <dbReference type="ARBA" id="ARBA00022737"/>
    </source>
</evidence>
<feature type="chain" id="PRO_5044665735" evidence="15">
    <location>
        <begin position="23"/>
        <end position="1274"/>
    </location>
</feature>
<evidence type="ECO:0000256" key="5">
    <source>
        <dbReference type="ARBA" id="ARBA00022729"/>
    </source>
</evidence>
<dbReference type="RefSeq" id="XP_022105021.1">
    <property type="nucleotide sequence ID" value="XM_022249329.1"/>
</dbReference>
<feature type="compositionally biased region" description="Basic and acidic residues" evidence="13">
    <location>
        <begin position="1229"/>
        <end position="1244"/>
    </location>
</feature>
<dbReference type="Proteomes" id="UP000694845">
    <property type="component" value="Unplaced"/>
</dbReference>
<dbReference type="SMART" id="SM00409">
    <property type="entry name" value="IG"/>
    <property type="match status" value="6"/>
</dbReference>
<dbReference type="KEGG" id="aplc:110986966"/>
<feature type="domain" description="Ig-like" evidence="16">
    <location>
        <begin position="241"/>
        <end position="329"/>
    </location>
</feature>
<evidence type="ECO:0000313" key="20">
    <source>
        <dbReference type="RefSeq" id="XP_022105020.1"/>
    </source>
</evidence>
<reference evidence="19 20" key="1">
    <citation type="submission" date="2025-04" db="UniProtKB">
        <authorList>
            <consortium name="RefSeq"/>
        </authorList>
    </citation>
    <scope>IDENTIFICATION</scope>
</reference>
<keyword evidence="6" id="KW-0677">Repeat</keyword>
<dbReference type="FunFam" id="2.60.40.10:FF:000005">
    <property type="entry name" value="Neuronal cell adhesion molecule"/>
    <property type="match status" value="1"/>
</dbReference>
<evidence type="ECO:0000313" key="23">
    <source>
        <dbReference type="RefSeq" id="XP_022105023.1"/>
    </source>
</evidence>
<keyword evidence="12" id="KW-0393">Immunoglobulin domain</keyword>
<feature type="signal peptide" evidence="15">
    <location>
        <begin position="1"/>
        <end position="22"/>
    </location>
</feature>
<evidence type="ECO:0000256" key="8">
    <source>
        <dbReference type="ARBA" id="ARBA00022989"/>
    </source>
</evidence>
<dbReference type="SMART" id="SM00408">
    <property type="entry name" value="IGc2"/>
    <property type="match status" value="6"/>
</dbReference>
<keyword evidence="10" id="KW-1015">Disulfide bond</keyword>
<dbReference type="Pfam" id="PF13882">
    <property type="entry name" value="Bravo_FIGEY"/>
    <property type="match status" value="1"/>
</dbReference>
<evidence type="ECO:0000313" key="22">
    <source>
        <dbReference type="RefSeq" id="XP_022105022.1"/>
    </source>
</evidence>
<dbReference type="PANTHER" id="PTHR44170">
    <property type="entry name" value="PROTEIN SIDEKICK"/>
    <property type="match status" value="1"/>
</dbReference>
<dbReference type="CDD" id="cd00063">
    <property type="entry name" value="FN3"/>
    <property type="match status" value="5"/>
</dbReference>
<proteinExistence type="predicted"/>
<evidence type="ECO:0000259" key="16">
    <source>
        <dbReference type="PROSITE" id="PS50835"/>
    </source>
</evidence>
<comment type="subcellular location">
    <subcellularLocation>
        <location evidence="1">Cell membrane</location>
    </subcellularLocation>
    <subcellularLocation>
        <location evidence="2">Membrane</location>
        <topology evidence="2">Single-pass type I membrane protein</topology>
    </subcellularLocation>
</comment>
<keyword evidence="11" id="KW-0325">Glycoprotein</keyword>
<dbReference type="RefSeq" id="XP_022105020.1">
    <property type="nucleotide sequence ID" value="XM_022249328.1"/>
</dbReference>
<gene>
    <name evidence="19 20 21 22 23" type="primary">LOC110986966</name>
</gene>
<feature type="domain" description="Ig-like" evidence="16">
    <location>
        <begin position="430"/>
        <end position="525"/>
    </location>
</feature>
<dbReference type="PROSITE" id="PS50853">
    <property type="entry name" value="FN3"/>
    <property type="match status" value="5"/>
</dbReference>
<feature type="domain" description="Fibronectin type-III" evidence="17">
    <location>
        <begin position="634"/>
        <end position="731"/>
    </location>
</feature>
<evidence type="ECO:0000256" key="2">
    <source>
        <dbReference type="ARBA" id="ARBA00004479"/>
    </source>
</evidence>
<dbReference type="SUPFAM" id="SSF48726">
    <property type="entry name" value="Immunoglobulin"/>
    <property type="match status" value="6"/>
</dbReference>
<evidence type="ECO:0000256" key="9">
    <source>
        <dbReference type="ARBA" id="ARBA00023136"/>
    </source>
</evidence>
<dbReference type="SUPFAM" id="SSF49265">
    <property type="entry name" value="Fibronectin type III"/>
    <property type="match status" value="3"/>
</dbReference>
<feature type="domain" description="Ig-like" evidence="16">
    <location>
        <begin position="151"/>
        <end position="221"/>
    </location>
</feature>
<dbReference type="InterPro" id="IPR013098">
    <property type="entry name" value="Ig_I-set"/>
</dbReference>
<feature type="domain" description="Fibronectin type-III" evidence="17">
    <location>
        <begin position="836"/>
        <end position="931"/>
    </location>
</feature>
<evidence type="ECO:0000256" key="13">
    <source>
        <dbReference type="SAM" id="MobiDB-lite"/>
    </source>
</evidence>
<dbReference type="InterPro" id="IPR026966">
    <property type="entry name" value="Neurofascin/L1/NrCAM_C"/>
</dbReference>
<keyword evidence="8 14" id="KW-1133">Transmembrane helix</keyword>
<dbReference type="PROSITE" id="PS50835">
    <property type="entry name" value="IG_LIKE"/>
    <property type="match status" value="6"/>
</dbReference>
<dbReference type="OrthoDB" id="6244967at2759"/>
<organism evidence="18 21">
    <name type="scientific">Acanthaster planci</name>
    <name type="common">Crown-of-thorns starfish</name>
    <dbReference type="NCBI Taxonomy" id="133434"/>
    <lineage>
        <taxon>Eukaryota</taxon>
        <taxon>Metazoa</taxon>
        <taxon>Echinodermata</taxon>
        <taxon>Eleutherozoa</taxon>
        <taxon>Asterozoa</taxon>
        <taxon>Asteroidea</taxon>
        <taxon>Valvatacea</taxon>
        <taxon>Valvatida</taxon>
        <taxon>Acanthasteridae</taxon>
        <taxon>Acanthaster</taxon>
    </lineage>
</organism>
<dbReference type="AlphaFoldDB" id="A0A8B7ZNR0"/>
<keyword evidence="3" id="KW-1003">Cell membrane</keyword>
<dbReference type="GeneID" id="110986966"/>
<keyword evidence="5 15" id="KW-0732">Signal</keyword>
<evidence type="ECO:0000256" key="3">
    <source>
        <dbReference type="ARBA" id="ARBA00022475"/>
    </source>
</evidence>
<keyword evidence="18" id="KW-1185">Reference proteome</keyword>
<dbReference type="SMART" id="SM00406">
    <property type="entry name" value="IGv"/>
    <property type="match status" value="3"/>
</dbReference>
<feature type="domain" description="Fibronectin type-III" evidence="17">
    <location>
        <begin position="1032"/>
        <end position="1135"/>
    </location>
</feature>
<dbReference type="RefSeq" id="XP_022105023.1">
    <property type="nucleotide sequence ID" value="XM_022249331.1"/>
</dbReference>
<dbReference type="InterPro" id="IPR003961">
    <property type="entry name" value="FN3_dom"/>
</dbReference>
<keyword evidence="7" id="KW-0130">Cell adhesion</keyword>
<dbReference type="Pfam" id="PF07679">
    <property type="entry name" value="I-set"/>
    <property type="match status" value="1"/>
</dbReference>
<dbReference type="InterPro" id="IPR007110">
    <property type="entry name" value="Ig-like_dom"/>
</dbReference>
<evidence type="ECO:0000256" key="15">
    <source>
        <dbReference type="SAM" id="SignalP"/>
    </source>
</evidence>
<feature type="transmembrane region" description="Helical" evidence="14">
    <location>
        <begin position="1142"/>
        <end position="1164"/>
    </location>
</feature>
<dbReference type="GO" id="GO:0007420">
    <property type="term" value="P:brain development"/>
    <property type="evidence" value="ECO:0007669"/>
    <property type="project" value="TreeGrafter"/>
</dbReference>
<dbReference type="PANTHER" id="PTHR44170:SF6">
    <property type="entry name" value="CONTACTIN"/>
    <property type="match status" value="1"/>
</dbReference>
<dbReference type="InterPro" id="IPR003598">
    <property type="entry name" value="Ig_sub2"/>
</dbReference>
<dbReference type="GO" id="GO:0005886">
    <property type="term" value="C:plasma membrane"/>
    <property type="evidence" value="ECO:0007669"/>
    <property type="project" value="UniProtKB-SubCell"/>
</dbReference>
<evidence type="ECO:0000313" key="21">
    <source>
        <dbReference type="RefSeq" id="XP_022105021.1"/>
    </source>
</evidence>
<feature type="compositionally biased region" description="Basic and acidic residues" evidence="13">
    <location>
        <begin position="1174"/>
        <end position="1210"/>
    </location>
</feature>
<evidence type="ECO:0000256" key="14">
    <source>
        <dbReference type="SAM" id="Phobius"/>
    </source>
</evidence>
<feature type="domain" description="Fibronectin type-III" evidence="17">
    <location>
        <begin position="935"/>
        <end position="1031"/>
    </location>
</feature>
<dbReference type="InterPro" id="IPR036179">
    <property type="entry name" value="Ig-like_dom_sf"/>
</dbReference>
<dbReference type="FunFam" id="2.60.40.10:FF:000028">
    <property type="entry name" value="Neuronal cell adhesion molecule"/>
    <property type="match status" value="1"/>
</dbReference>
<sequence>MDRRHLLSVAVCLLGLSTISLAQQDAAATAETQDSTNGNPPGTSPPKITKQSPSYFVVLPKQPVSIECEASGTPAPGYYWKKDGAVLSMTGLYSMDGGNLVVRRPSELTNGIYRCFANNTYGTAMSEKIEFVIAFADGFKDSESTTFTFDEGQLATIPCNQKESVPAPSVFWTDDANPGNKIPLDNRVSIDPDFNLRFSNIRVSDTGNYQCNVKNDKLRVQLLSPIKEIVVRSVENVEGRPATLVYTPPASVEAFRTEKLRLKCIAEGFPTPTITWNKEGETLPEDRTSYESYGQELVISDVVQTDVGSYKCTAENGAGTPTSFTTTVTVQSTPYWQNKPEDTNVVINDRGVLDCEAEGIPVPRVTWLVNGVPSTDIAPNPRRTITEGVGGGRVEIRDAITEDSAVFMCVATNEHGEIFASGFLNVESRPAEMTDAPKRNEITIEGKGFELTCAGQGSPKPVITWTFQNNPISDTDPKYSIVEDGNTASTTSTLTVSGVSIADGGDYKCVIENGFGSVMATSTVTVRRGTTIIVGPGDEVFVEEGLEVVIECEVDHDETLEPTVTWYRDTGAGQEQLDLSLPGGRFRRARTGSDSLKVLNTVVEDTGTYECRAVTSEDEASASTQLVVQTAPSAPSAPIVTQRSDVSDTMVALSWTSGGDGNARITEYIISFETNFDDLGWQVIDTVSAPSTQASLDLSPWVTYHFRVVAVNDIGQSPPSPLSESYSTNPAALTEAPENVKLDATDPGKMRVTWPEVHPYDQNGPEFKYIIKWREPGDQAWMGNEEIIEYEVTEYEIDVGEMYKELEVQVLYSNSLGPGPASDWSGFTGEGTPTQAPQNVEVNAEDSSTVVITWDEVPDSTVNGQLQSFLVYYSMIEVQAQGQSPAECFPNTDCRVQNLTPFQSYEFQVAVRNGQHVGPKSTPVTVKMPQGESGPVYELTAFPLSDRIVVKWGKPASPNGVITGYHLNISSYDNNNRLGNQTVVPISDAETTTYEVNPAEPDTNYYIVVHAVNGYGLGKFDTVEPKTRPAGAPVKPIVAESQIAPGKKYINVTFVQKDDGPAANQFYVQYKEANKEDAELKTTPPLDLLKGSMITVPDLQPGTEYLVTVVAANDDGETIGDEQTTKTIGGATQAASPIFVQGWFIVVLIVIVALLCILLVLCILKSQRGGKYNVSDKEQQRKGDIESTPLKDEGGFEEFEPRKDNPDGELPRGSQGSLRDSEPGSSDTDSLKEYADGELGKFNEEGSFIGQYGDKKQRPTEDTDQSGAAYSTFV</sequence>
<feature type="region of interest" description="Disordered" evidence="13">
    <location>
        <begin position="27"/>
        <end position="49"/>
    </location>
</feature>
<evidence type="ECO:0000256" key="1">
    <source>
        <dbReference type="ARBA" id="ARBA00004236"/>
    </source>
</evidence>
<name>A0A8B7ZNR0_ACAPL</name>
<accession>A0A8B7ZNR0</accession>
<dbReference type="GO" id="GO:0030424">
    <property type="term" value="C:axon"/>
    <property type="evidence" value="ECO:0007669"/>
    <property type="project" value="TreeGrafter"/>
</dbReference>
<keyword evidence="9 14" id="KW-0472">Membrane</keyword>
<dbReference type="GO" id="GO:0007411">
    <property type="term" value="P:axon guidance"/>
    <property type="evidence" value="ECO:0007669"/>
    <property type="project" value="TreeGrafter"/>
</dbReference>
<dbReference type="GO" id="GO:0098632">
    <property type="term" value="F:cell-cell adhesion mediator activity"/>
    <property type="evidence" value="ECO:0007669"/>
    <property type="project" value="TreeGrafter"/>
</dbReference>
<dbReference type="SMART" id="SM00060">
    <property type="entry name" value="FN3"/>
    <property type="match status" value="5"/>
</dbReference>
<evidence type="ECO:0000256" key="12">
    <source>
        <dbReference type="ARBA" id="ARBA00023319"/>
    </source>
</evidence>
<feature type="region of interest" description="Disordered" evidence="13">
    <location>
        <begin position="1173"/>
        <end position="1274"/>
    </location>
</feature>